<organism evidence="12 13">
    <name type="scientific">Candidatus Marimicrobium litorale</name>
    <dbReference type="NCBI Taxonomy" id="2518991"/>
    <lineage>
        <taxon>Bacteria</taxon>
        <taxon>Pseudomonadati</taxon>
        <taxon>Pseudomonadota</taxon>
        <taxon>Gammaproteobacteria</taxon>
        <taxon>Cellvibrionales</taxon>
        <taxon>Halieaceae</taxon>
        <taxon>Marimicrobium</taxon>
    </lineage>
</organism>
<protein>
    <recommendedName>
        <fullName evidence="14">Magnesium transporter</fullName>
    </recommendedName>
</protein>
<dbReference type="RefSeq" id="WP_279250444.1">
    <property type="nucleotide sequence ID" value="NZ_SHNO01000001.1"/>
</dbReference>
<evidence type="ECO:0000313" key="12">
    <source>
        <dbReference type="EMBL" id="MCX2978752.1"/>
    </source>
</evidence>
<evidence type="ECO:0000256" key="10">
    <source>
        <dbReference type="ARBA" id="ARBA00023136"/>
    </source>
</evidence>
<keyword evidence="10 11" id="KW-0472">Membrane</keyword>
<name>A0ABT3TBA3_9GAMM</name>
<dbReference type="Proteomes" id="UP001143304">
    <property type="component" value="Unassembled WGS sequence"/>
</dbReference>
<dbReference type="InterPro" id="IPR045863">
    <property type="entry name" value="CorA_TM1_TM2"/>
</dbReference>
<dbReference type="InterPro" id="IPR045861">
    <property type="entry name" value="CorA_cytoplasmic_dom"/>
</dbReference>
<keyword evidence="4" id="KW-1003">Cell membrane</keyword>
<evidence type="ECO:0000256" key="6">
    <source>
        <dbReference type="ARBA" id="ARBA00022692"/>
    </source>
</evidence>
<keyword evidence="5" id="KW-0997">Cell inner membrane</keyword>
<keyword evidence="3" id="KW-0813">Transport</keyword>
<dbReference type="PANTHER" id="PTHR46494">
    <property type="entry name" value="CORA FAMILY METAL ION TRANSPORTER (EUROFUNG)"/>
    <property type="match status" value="1"/>
</dbReference>
<comment type="caution">
    <text evidence="12">The sequence shown here is derived from an EMBL/GenBank/DDBJ whole genome shotgun (WGS) entry which is preliminary data.</text>
</comment>
<evidence type="ECO:0008006" key="14">
    <source>
        <dbReference type="Google" id="ProtNLM"/>
    </source>
</evidence>
<dbReference type="PANTHER" id="PTHR46494:SF3">
    <property type="entry name" value="ZINC TRANSPORT PROTEIN ZNTB"/>
    <property type="match status" value="1"/>
</dbReference>
<evidence type="ECO:0000313" key="13">
    <source>
        <dbReference type="Proteomes" id="UP001143304"/>
    </source>
</evidence>
<sequence length="304" mass="34003">MKRQTFSHSHDDTDHSDEVEWIVIDGSTRGDLSQLAKEDDIPAVISSLIQTAPSHSERVHLESGVVLRMVRRDTEKADVLVGFNLLIQPTRLITVCFGVFDVVEDVFDKYSGANFGGSAFRLLPLLVTALVKPVESELTSLSDHIDELEDHVMEDKHYAGDDAVVMAGREALALRRYLSPMGAELTFLSLNPHELPGVADVKYLRREAEYIGRLIGSIETIHHRVNLLLNYLRNRDEEKIGRSMHKLALVATVFLPLTFITGLLGINVAGVPDAHDPLAFWRVCGFLLFIGVLAVVVIKWKKWM</sequence>
<feature type="transmembrane region" description="Helical" evidence="11">
    <location>
        <begin position="278"/>
        <end position="298"/>
    </location>
</feature>
<keyword evidence="6 11" id="KW-0812">Transmembrane</keyword>
<gene>
    <name evidence="12" type="ORF">EYC82_15400</name>
</gene>
<keyword evidence="13" id="KW-1185">Reference proteome</keyword>
<dbReference type="Gene3D" id="1.20.58.340">
    <property type="entry name" value="Magnesium transport protein CorA, transmembrane region"/>
    <property type="match status" value="2"/>
</dbReference>
<dbReference type="EMBL" id="SHNO01000001">
    <property type="protein sequence ID" value="MCX2978752.1"/>
    <property type="molecule type" value="Genomic_DNA"/>
</dbReference>
<keyword evidence="7" id="KW-0862">Zinc</keyword>
<evidence type="ECO:0000256" key="8">
    <source>
        <dbReference type="ARBA" id="ARBA00022989"/>
    </source>
</evidence>
<evidence type="ECO:0000256" key="11">
    <source>
        <dbReference type="SAM" id="Phobius"/>
    </source>
</evidence>
<evidence type="ECO:0000256" key="4">
    <source>
        <dbReference type="ARBA" id="ARBA00022475"/>
    </source>
</evidence>
<evidence type="ECO:0000256" key="7">
    <source>
        <dbReference type="ARBA" id="ARBA00022833"/>
    </source>
</evidence>
<reference evidence="12" key="1">
    <citation type="submission" date="2019-02" db="EMBL/GenBank/DDBJ databases">
        <authorList>
            <person name="Li S.-H."/>
        </authorList>
    </citation>
    <scope>NUCLEOTIDE SEQUENCE</scope>
    <source>
        <strain evidence="12">IMCC11814</strain>
    </source>
</reference>
<evidence type="ECO:0000256" key="3">
    <source>
        <dbReference type="ARBA" id="ARBA00022448"/>
    </source>
</evidence>
<dbReference type="Pfam" id="PF01544">
    <property type="entry name" value="CorA"/>
    <property type="match status" value="1"/>
</dbReference>
<evidence type="ECO:0000256" key="2">
    <source>
        <dbReference type="ARBA" id="ARBA00009765"/>
    </source>
</evidence>
<evidence type="ECO:0000256" key="5">
    <source>
        <dbReference type="ARBA" id="ARBA00022519"/>
    </source>
</evidence>
<comment type="similarity">
    <text evidence="2">Belongs to the CorA metal ion transporter (MIT) (TC 1.A.35) family.</text>
</comment>
<feature type="transmembrane region" description="Helical" evidence="11">
    <location>
        <begin position="247"/>
        <end position="266"/>
    </location>
</feature>
<proteinExistence type="inferred from homology"/>
<dbReference type="SUPFAM" id="SSF143865">
    <property type="entry name" value="CorA soluble domain-like"/>
    <property type="match status" value="1"/>
</dbReference>
<keyword evidence="8 11" id="KW-1133">Transmembrane helix</keyword>
<dbReference type="SUPFAM" id="SSF144083">
    <property type="entry name" value="Magnesium transport protein CorA, transmembrane region"/>
    <property type="match status" value="1"/>
</dbReference>
<evidence type="ECO:0000256" key="9">
    <source>
        <dbReference type="ARBA" id="ARBA00023065"/>
    </source>
</evidence>
<comment type="subcellular location">
    <subcellularLocation>
        <location evidence="1">Cell membrane</location>
        <topology evidence="1">Multi-pass membrane protein</topology>
    </subcellularLocation>
</comment>
<keyword evidence="9" id="KW-0406">Ion transport</keyword>
<dbReference type="InterPro" id="IPR002523">
    <property type="entry name" value="MgTranspt_CorA/ZnTranspt_ZntB"/>
</dbReference>
<accession>A0ABT3TBA3</accession>
<evidence type="ECO:0000256" key="1">
    <source>
        <dbReference type="ARBA" id="ARBA00004651"/>
    </source>
</evidence>